<evidence type="ECO:0000313" key="8">
    <source>
        <dbReference type="EMBL" id="CCO08590.1"/>
    </source>
</evidence>
<dbReference type="GO" id="GO:0004252">
    <property type="term" value="F:serine-type endopeptidase activity"/>
    <property type="evidence" value="ECO:0007669"/>
    <property type="project" value="UniProtKB-UniRule"/>
</dbReference>
<reference evidence="8 9" key="1">
    <citation type="journal article" date="2013" name="Genome Announc.">
        <title>Genome Sequence of the Sulfate-Reducing Bacterium Desulfotomaculum hydrothermale Lam5(T).</title>
        <authorList>
            <person name="Amin O."/>
            <person name="Fardeau M.L."/>
            <person name="Valette O."/>
            <person name="Hirschler-Rea A."/>
            <person name="Barbe V."/>
            <person name="Medigue C."/>
            <person name="Vacherie B."/>
            <person name="Ollivier B."/>
            <person name="Bertin P.N."/>
            <person name="Dolla A."/>
        </authorList>
    </citation>
    <scope>NUCLEOTIDE SEQUENCE [LARGE SCALE GENOMIC DNA]</scope>
    <source>
        <strain evidence="9">Lam5 / DSM 18033</strain>
    </source>
</reference>
<dbReference type="GO" id="GO:0006508">
    <property type="term" value="P:proteolysis"/>
    <property type="evidence" value="ECO:0007669"/>
    <property type="project" value="UniProtKB-KW"/>
</dbReference>
<dbReference type="SUPFAM" id="SSF52743">
    <property type="entry name" value="Subtilisin-like"/>
    <property type="match status" value="1"/>
</dbReference>
<dbReference type="InterPro" id="IPR015500">
    <property type="entry name" value="Peptidase_S8_subtilisin-rel"/>
</dbReference>
<comment type="similarity">
    <text evidence="1 6">Belongs to the peptidase S8 family.</text>
</comment>
<keyword evidence="2 6" id="KW-0645">Protease</keyword>
<sequence length="379" mass="40482">MPAKGVEAMVGRKKRQRIILFKHRLYRGELTPSQTEFLYRTGAQEISVLPLVNGIACLLPEEVTDEQLRSAGMVAAVEENCQIRLVPWAPAKFKPFHYEQDQLIPWGVHYIGAPACWPETRGQGVKVAVIDSGIDGSHPNLGGNLKGGINLVVPGASYHDDNGHGTHVAGIIAAADTGKGIVGVAPEANLYAVKVLDQKGEGTVLHAIRAIHWCLNNRIQVANMSFGTDKYSQALEEAVRSARRQGLLLVAAAGNDGAPYTVDYPSVFDETLSVAAADSRGKLASFSSSGPEVDLLAPGSNIVSTYLWGSYVRLNGSSMATAHITGAAALLKAKYPEEDIDSLRRRLLAGAQKVKGMYKNFTGAGMVRVDVSLKIAGGI</sequence>
<dbReference type="PROSITE" id="PS00136">
    <property type="entry name" value="SUBTILASE_ASP"/>
    <property type="match status" value="1"/>
</dbReference>
<dbReference type="AlphaFoldDB" id="K8DZU6"/>
<dbReference type="InterPro" id="IPR022398">
    <property type="entry name" value="Peptidase_S8_His-AS"/>
</dbReference>
<dbReference type="Proteomes" id="UP000009315">
    <property type="component" value="Unassembled WGS sequence"/>
</dbReference>
<evidence type="ECO:0000256" key="2">
    <source>
        <dbReference type="ARBA" id="ARBA00022670"/>
    </source>
</evidence>
<feature type="active site" description="Charge relay system" evidence="6">
    <location>
        <position position="318"/>
    </location>
</feature>
<dbReference type="InterPro" id="IPR034202">
    <property type="entry name" value="Subtilisin_Carlsberg-like"/>
</dbReference>
<dbReference type="STRING" id="1121428.DESHY_40140"/>
<dbReference type="eggNOG" id="COG1404">
    <property type="taxonomic scope" value="Bacteria"/>
</dbReference>
<feature type="active site" description="Charge relay system" evidence="6">
    <location>
        <position position="131"/>
    </location>
</feature>
<keyword evidence="5 6" id="KW-0720">Serine protease</keyword>
<dbReference type="Gene3D" id="3.40.50.200">
    <property type="entry name" value="Peptidase S8/S53 domain"/>
    <property type="match status" value="1"/>
</dbReference>
<dbReference type="PANTHER" id="PTHR43806:SF11">
    <property type="entry name" value="CEREVISIN-RELATED"/>
    <property type="match status" value="1"/>
</dbReference>
<protein>
    <submittedName>
        <fullName evidence="8">Peptidase S8 and S53 subtilisin kexin sedolisin</fullName>
    </submittedName>
</protein>
<dbReference type="PROSITE" id="PS00137">
    <property type="entry name" value="SUBTILASE_HIS"/>
    <property type="match status" value="1"/>
</dbReference>
<organism evidence="8 9">
    <name type="scientific">Desulforamulus hydrothermalis Lam5 = DSM 18033</name>
    <dbReference type="NCBI Taxonomy" id="1121428"/>
    <lineage>
        <taxon>Bacteria</taxon>
        <taxon>Bacillati</taxon>
        <taxon>Bacillota</taxon>
        <taxon>Clostridia</taxon>
        <taxon>Eubacteriales</taxon>
        <taxon>Peptococcaceae</taxon>
        <taxon>Desulforamulus</taxon>
    </lineage>
</organism>
<dbReference type="InterPro" id="IPR036852">
    <property type="entry name" value="Peptidase_S8/S53_dom_sf"/>
</dbReference>
<dbReference type="EMBL" id="CAOS01000011">
    <property type="protein sequence ID" value="CCO08590.1"/>
    <property type="molecule type" value="Genomic_DNA"/>
</dbReference>
<evidence type="ECO:0000313" key="9">
    <source>
        <dbReference type="Proteomes" id="UP000009315"/>
    </source>
</evidence>
<dbReference type="InterPro" id="IPR050131">
    <property type="entry name" value="Peptidase_S8_subtilisin-like"/>
</dbReference>
<dbReference type="PANTHER" id="PTHR43806">
    <property type="entry name" value="PEPTIDASE S8"/>
    <property type="match status" value="1"/>
</dbReference>
<evidence type="ECO:0000256" key="1">
    <source>
        <dbReference type="ARBA" id="ARBA00011073"/>
    </source>
</evidence>
<dbReference type="Pfam" id="PF00082">
    <property type="entry name" value="Peptidase_S8"/>
    <property type="match status" value="1"/>
</dbReference>
<evidence type="ECO:0000256" key="6">
    <source>
        <dbReference type="PROSITE-ProRule" id="PRU01240"/>
    </source>
</evidence>
<name>K8DZU6_9FIRM</name>
<feature type="domain" description="Peptidase S8/S53" evidence="7">
    <location>
        <begin position="122"/>
        <end position="364"/>
    </location>
</feature>
<evidence type="ECO:0000259" key="7">
    <source>
        <dbReference type="Pfam" id="PF00082"/>
    </source>
</evidence>
<dbReference type="CDD" id="cd07477">
    <property type="entry name" value="Peptidases_S8_Subtilisin_subset"/>
    <property type="match status" value="1"/>
</dbReference>
<comment type="caution">
    <text evidence="8">The sequence shown here is derived from an EMBL/GenBank/DDBJ whole genome shotgun (WGS) entry which is preliminary data.</text>
</comment>
<dbReference type="PROSITE" id="PS51892">
    <property type="entry name" value="SUBTILASE"/>
    <property type="match status" value="1"/>
</dbReference>
<gene>
    <name evidence="8" type="ORF">DESHY_40140</name>
</gene>
<keyword evidence="4 6" id="KW-0378">Hydrolase</keyword>
<keyword evidence="3" id="KW-0479">Metal-binding</keyword>
<evidence type="ECO:0000256" key="4">
    <source>
        <dbReference type="ARBA" id="ARBA00022801"/>
    </source>
</evidence>
<evidence type="ECO:0000256" key="5">
    <source>
        <dbReference type="ARBA" id="ARBA00022825"/>
    </source>
</evidence>
<evidence type="ECO:0000256" key="3">
    <source>
        <dbReference type="ARBA" id="ARBA00022723"/>
    </source>
</evidence>
<proteinExistence type="inferred from homology"/>
<dbReference type="PRINTS" id="PR00723">
    <property type="entry name" value="SUBTILISIN"/>
</dbReference>
<accession>K8DZU6</accession>
<keyword evidence="9" id="KW-1185">Reference proteome</keyword>
<feature type="active site" description="Charge relay system" evidence="6">
    <location>
        <position position="164"/>
    </location>
</feature>
<dbReference type="InterPro" id="IPR023827">
    <property type="entry name" value="Peptidase_S8_Asp-AS"/>
</dbReference>
<dbReference type="GO" id="GO:0046872">
    <property type="term" value="F:metal ion binding"/>
    <property type="evidence" value="ECO:0007669"/>
    <property type="project" value="UniProtKB-KW"/>
</dbReference>
<dbReference type="InterPro" id="IPR000209">
    <property type="entry name" value="Peptidase_S8/S53_dom"/>
</dbReference>